<feature type="transmembrane region" description="Helical" evidence="7">
    <location>
        <begin position="280"/>
        <end position="298"/>
    </location>
</feature>
<gene>
    <name evidence="8" type="ordered locus">Mlg_1739</name>
</gene>
<feature type="transmembrane region" description="Helical" evidence="7">
    <location>
        <begin position="386"/>
        <end position="410"/>
    </location>
</feature>
<evidence type="ECO:0000313" key="9">
    <source>
        <dbReference type="Proteomes" id="UP000001962"/>
    </source>
</evidence>
<evidence type="ECO:0000256" key="2">
    <source>
        <dbReference type="ARBA" id="ARBA00022475"/>
    </source>
</evidence>
<feature type="transmembrane region" description="Helical" evidence="7">
    <location>
        <begin position="153"/>
        <end position="173"/>
    </location>
</feature>
<evidence type="ECO:0000256" key="1">
    <source>
        <dbReference type="ARBA" id="ARBA00004651"/>
    </source>
</evidence>
<evidence type="ECO:0000256" key="6">
    <source>
        <dbReference type="SAM" id="MobiDB-lite"/>
    </source>
</evidence>
<feature type="region of interest" description="Disordered" evidence="6">
    <location>
        <begin position="1"/>
        <end position="28"/>
    </location>
</feature>
<keyword evidence="9" id="KW-1185">Reference proteome</keyword>
<keyword evidence="2" id="KW-1003">Cell membrane</keyword>
<sequence length="413" mass="44386">MVLPWTDSVPMLKNDSPPPPTAASPALAREQRREVPAWMRGLYAGLCLYLFLAALNVLGSGLGTFGGDSDFLVRAFAYGENPFIALLAGVMVTMVVQSSSFTSALIVTLVASGEMTLGTGVFAIMGANIGTAVTGVIVALANIRIRRNFRRSFTAALLHDFFNILTVMLIFPIEWLTGLAHETGRGVFTQFAAWVSGLIGLEEVPRPDSPVKVVTRPVVEAVDAVGAWVMPTTAGEGLLVAAIGLALMFIALIFMVHNLRGALLRHMDGLFRTYFFRTDLRAYGVGVVSTVLVQSSTITSSLMVPLAGAGVVRIRRVLPFMMGANLGTTVTSVLAATANPIAAAMTVALFHVTFNVTGTMIWYPLRRIPLKLALWYGDLAGRKPRYAFLFLFGVFLVVPLLGIGAIELFMGLR</sequence>
<evidence type="ECO:0000256" key="4">
    <source>
        <dbReference type="ARBA" id="ARBA00022989"/>
    </source>
</evidence>
<proteinExistence type="predicted"/>
<dbReference type="PANTHER" id="PTHR10010:SF46">
    <property type="entry name" value="SODIUM-DEPENDENT PHOSPHATE TRANSPORT PROTEIN 2B"/>
    <property type="match status" value="1"/>
</dbReference>
<dbReference type="NCBIfam" id="NF037997">
    <property type="entry name" value="Na_Pi_symport"/>
    <property type="match status" value="1"/>
</dbReference>
<organism evidence="8 9">
    <name type="scientific">Alkalilimnicola ehrlichii (strain ATCC BAA-1101 / DSM 17681 / MLHE-1)</name>
    <dbReference type="NCBI Taxonomy" id="187272"/>
    <lineage>
        <taxon>Bacteria</taxon>
        <taxon>Pseudomonadati</taxon>
        <taxon>Pseudomonadota</taxon>
        <taxon>Gammaproteobacteria</taxon>
        <taxon>Chromatiales</taxon>
        <taxon>Ectothiorhodospiraceae</taxon>
        <taxon>Alkalilimnicola</taxon>
    </lineage>
</organism>
<feature type="transmembrane region" description="Helical" evidence="7">
    <location>
        <begin position="42"/>
        <end position="62"/>
    </location>
</feature>
<dbReference type="KEGG" id="aeh:Mlg_1739"/>
<feature type="transmembrane region" description="Helical" evidence="7">
    <location>
        <begin position="238"/>
        <end position="259"/>
    </location>
</feature>
<accession>Q0A7V2</accession>
<dbReference type="GO" id="GO:0005436">
    <property type="term" value="F:sodium:phosphate symporter activity"/>
    <property type="evidence" value="ECO:0007669"/>
    <property type="project" value="InterPro"/>
</dbReference>
<name>Q0A7V2_ALKEH</name>
<keyword evidence="5 7" id="KW-0472">Membrane</keyword>
<dbReference type="eggNOG" id="COG1283">
    <property type="taxonomic scope" value="Bacteria"/>
</dbReference>
<dbReference type="HOGENOM" id="CLU_025063_2_1_6"/>
<reference evidence="9" key="1">
    <citation type="submission" date="2006-08" db="EMBL/GenBank/DDBJ databases">
        <title>Complete sequence of Alkalilimnicola ehrilichei MLHE-1.</title>
        <authorList>
            <person name="Copeland A."/>
            <person name="Lucas S."/>
            <person name="Lapidus A."/>
            <person name="Barry K."/>
            <person name="Detter J.C."/>
            <person name="Glavina del Rio T."/>
            <person name="Hammon N."/>
            <person name="Israni S."/>
            <person name="Dalin E."/>
            <person name="Tice H."/>
            <person name="Pitluck S."/>
            <person name="Sims D."/>
            <person name="Brettin T."/>
            <person name="Bruce D."/>
            <person name="Han C."/>
            <person name="Tapia R."/>
            <person name="Gilna P."/>
            <person name="Schmutz J."/>
            <person name="Larimer F."/>
            <person name="Land M."/>
            <person name="Hauser L."/>
            <person name="Kyrpides N."/>
            <person name="Mikhailova N."/>
            <person name="Oremland R.S."/>
            <person name="Hoeft S.E."/>
            <person name="Switzer-Blum J."/>
            <person name="Kulp T."/>
            <person name="King G."/>
            <person name="Tabita R."/>
            <person name="Witte B."/>
            <person name="Santini J.M."/>
            <person name="Basu P."/>
            <person name="Hollibaugh J.T."/>
            <person name="Xie G."/>
            <person name="Stolz J.F."/>
            <person name="Richardson P."/>
        </authorList>
    </citation>
    <scope>NUCLEOTIDE SEQUENCE [LARGE SCALE GENOMIC DNA]</scope>
    <source>
        <strain evidence="9">ATCC BAA-1101 / DSM 17681 / MLHE-1</strain>
    </source>
</reference>
<dbReference type="AlphaFoldDB" id="Q0A7V2"/>
<feature type="transmembrane region" description="Helical" evidence="7">
    <location>
        <begin position="117"/>
        <end position="141"/>
    </location>
</feature>
<evidence type="ECO:0000256" key="7">
    <source>
        <dbReference type="SAM" id="Phobius"/>
    </source>
</evidence>
<keyword evidence="3 7" id="KW-0812">Transmembrane</keyword>
<evidence type="ECO:0000256" key="3">
    <source>
        <dbReference type="ARBA" id="ARBA00022692"/>
    </source>
</evidence>
<feature type="transmembrane region" description="Helical" evidence="7">
    <location>
        <begin position="83"/>
        <end position="111"/>
    </location>
</feature>
<evidence type="ECO:0000313" key="8">
    <source>
        <dbReference type="EMBL" id="ABI57085.1"/>
    </source>
</evidence>
<dbReference type="Proteomes" id="UP000001962">
    <property type="component" value="Chromosome"/>
</dbReference>
<dbReference type="InterPro" id="IPR003841">
    <property type="entry name" value="Na/Pi_transpt"/>
</dbReference>
<dbReference type="Pfam" id="PF02690">
    <property type="entry name" value="Na_Pi_cotrans"/>
    <property type="match status" value="2"/>
</dbReference>
<feature type="transmembrane region" description="Helical" evidence="7">
    <location>
        <begin position="341"/>
        <end position="365"/>
    </location>
</feature>
<comment type="subcellular location">
    <subcellularLocation>
        <location evidence="1">Cell membrane</location>
        <topology evidence="1">Multi-pass membrane protein</topology>
    </subcellularLocation>
</comment>
<keyword evidence="4 7" id="KW-1133">Transmembrane helix</keyword>
<protein>
    <submittedName>
        <fullName evidence="8">Na+/Pi-cotransporter</fullName>
    </submittedName>
</protein>
<evidence type="ECO:0000256" key="5">
    <source>
        <dbReference type="ARBA" id="ARBA00023136"/>
    </source>
</evidence>
<dbReference type="PANTHER" id="PTHR10010">
    <property type="entry name" value="SOLUTE CARRIER FAMILY 34 SODIUM PHOSPHATE , MEMBER 2-RELATED"/>
    <property type="match status" value="1"/>
</dbReference>
<dbReference type="EMBL" id="CP000453">
    <property type="protein sequence ID" value="ABI57085.1"/>
    <property type="molecule type" value="Genomic_DNA"/>
</dbReference>
<dbReference type="GO" id="GO:0005886">
    <property type="term" value="C:plasma membrane"/>
    <property type="evidence" value="ECO:0007669"/>
    <property type="project" value="UniProtKB-SubCell"/>
</dbReference>
<dbReference type="GO" id="GO:0044341">
    <property type="term" value="P:sodium-dependent phosphate transport"/>
    <property type="evidence" value="ECO:0007669"/>
    <property type="project" value="InterPro"/>
</dbReference>